<evidence type="ECO:0000256" key="4">
    <source>
        <dbReference type="ARBA" id="ARBA00023004"/>
    </source>
</evidence>
<dbReference type="GO" id="GO:0016705">
    <property type="term" value="F:oxidoreductase activity, acting on paired donors, with incorporation or reduction of molecular oxygen"/>
    <property type="evidence" value="ECO:0007669"/>
    <property type="project" value="UniProtKB-ARBA"/>
</dbReference>
<evidence type="ECO:0000256" key="2">
    <source>
        <dbReference type="ARBA" id="ARBA00022723"/>
    </source>
</evidence>
<keyword evidence="1" id="KW-0001">2Fe-2S</keyword>
<keyword evidence="5" id="KW-0411">Iron-sulfur</keyword>
<evidence type="ECO:0000313" key="9">
    <source>
        <dbReference type="Proteomes" id="UP000502331"/>
    </source>
</evidence>
<name>A0A6H0SHR3_9MICC</name>
<keyword evidence="2" id="KW-0479">Metal-binding</keyword>
<feature type="domain" description="Rieske" evidence="7">
    <location>
        <begin position="17"/>
        <end position="121"/>
    </location>
</feature>
<dbReference type="InterPro" id="IPR012748">
    <property type="entry name" value="Rieske-like_NirD"/>
</dbReference>
<dbReference type="PROSITE" id="PS51300">
    <property type="entry name" value="NIRD"/>
    <property type="match status" value="1"/>
</dbReference>
<dbReference type="Proteomes" id="UP000502331">
    <property type="component" value="Chromosome"/>
</dbReference>
<evidence type="ECO:0000259" key="7">
    <source>
        <dbReference type="PROSITE" id="PS51296"/>
    </source>
</evidence>
<dbReference type="PANTHER" id="PTHR40562:SF1">
    <property type="entry name" value="NITRITE REDUCTASE (NADH) SMALL SUBUNIT"/>
    <property type="match status" value="1"/>
</dbReference>
<sequence length="124" mass="13325">MSLNFAEKTMDTMPAFAPVCRSEELEPGWGEALLLKGAQLALFRTDANAFYASSHHCPTTGAKVMARGILGSTVVDGQLVATIACPLHKEVYRLDTGACLNADSPALPLHQLIEGDGQLWLEQI</sequence>
<dbReference type="GO" id="GO:0008942">
    <property type="term" value="F:nitrite reductase [NAD(P)H] activity"/>
    <property type="evidence" value="ECO:0007669"/>
    <property type="project" value="InterPro"/>
</dbReference>
<dbReference type="EMBL" id="CP032549">
    <property type="protein sequence ID" value="QIV86710.1"/>
    <property type="molecule type" value="Genomic_DNA"/>
</dbReference>
<dbReference type="GO" id="GO:0051537">
    <property type="term" value="F:2 iron, 2 sulfur cluster binding"/>
    <property type="evidence" value="ECO:0007669"/>
    <property type="project" value="UniProtKB-KW"/>
</dbReference>
<evidence type="ECO:0000256" key="6">
    <source>
        <dbReference type="ARBA" id="ARBA00023063"/>
    </source>
</evidence>
<dbReference type="GO" id="GO:0046872">
    <property type="term" value="F:metal ion binding"/>
    <property type="evidence" value="ECO:0007669"/>
    <property type="project" value="UniProtKB-KW"/>
</dbReference>
<dbReference type="InterPro" id="IPR036922">
    <property type="entry name" value="Rieske_2Fe-2S_sf"/>
</dbReference>
<reference evidence="8 9" key="1">
    <citation type="submission" date="2018-09" db="EMBL/GenBank/DDBJ databases">
        <title>Glutamicibacter mishrai S5-52T (LMG 29155T = KCTC 39846T).</title>
        <authorList>
            <person name="Das S.K."/>
        </authorList>
    </citation>
    <scope>NUCLEOTIDE SEQUENCE [LARGE SCALE GENOMIC DNA]</scope>
    <source>
        <strain evidence="8 9">S5-52</strain>
    </source>
</reference>
<evidence type="ECO:0000256" key="5">
    <source>
        <dbReference type="ARBA" id="ARBA00023014"/>
    </source>
</evidence>
<evidence type="ECO:0000313" key="8">
    <source>
        <dbReference type="EMBL" id="QIV86710.1"/>
    </source>
</evidence>
<dbReference type="NCBIfam" id="TIGR02378">
    <property type="entry name" value="nirD_assim_sml"/>
    <property type="match status" value="1"/>
</dbReference>
<evidence type="ECO:0000256" key="1">
    <source>
        <dbReference type="ARBA" id="ARBA00022714"/>
    </source>
</evidence>
<keyword evidence="9" id="KW-1185">Reference proteome</keyword>
<dbReference type="SUPFAM" id="SSF50022">
    <property type="entry name" value="ISP domain"/>
    <property type="match status" value="1"/>
</dbReference>
<dbReference type="PROSITE" id="PS51296">
    <property type="entry name" value="RIESKE"/>
    <property type="match status" value="1"/>
</dbReference>
<dbReference type="GO" id="GO:0042128">
    <property type="term" value="P:nitrate assimilation"/>
    <property type="evidence" value="ECO:0007669"/>
    <property type="project" value="UniProtKB-KW"/>
</dbReference>
<keyword evidence="4" id="KW-0408">Iron</keyword>
<protein>
    <submittedName>
        <fullName evidence="8">Nitrite reductase (NAD(P)H) small subunit</fullName>
    </submittedName>
</protein>
<dbReference type="GO" id="GO:0004497">
    <property type="term" value="F:monooxygenase activity"/>
    <property type="evidence" value="ECO:0007669"/>
    <property type="project" value="UniProtKB-ARBA"/>
</dbReference>
<keyword evidence="6" id="KW-0534">Nitrate assimilation</keyword>
<dbReference type="Pfam" id="PF13806">
    <property type="entry name" value="Rieske_2"/>
    <property type="match status" value="1"/>
</dbReference>
<dbReference type="PANTHER" id="PTHR40562">
    <property type="match status" value="1"/>
</dbReference>
<accession>A0A6H0SHR3</accession>
<dbReference type="InterPro" id="IPR017881">
    <property type="entry name" value="NirD"/>
</dbReference>
<keyword evidence="3" id="KW-0560">Oxidoreductase</keyword>
<evidence type="ECO:0000256" key="3">
    <source>
        <dbReference type="ARBA" id="ARBA00023002"/>
    </source>
</evidence>
<gene>
    <name evidence="8" type="primary">nirD</name>
    <name evidence="8" type="ORF">D3791_05910</name>
</gene>
<dbReference type="Gene3D" id="2.102.10.10">
    <property type="entry name" value="Rieske [2Fe-2S] iron-sulphur domain"/>
    <property type="match status" value="1"/>
</dbReference>
<dbReference type="AlphaFoldDB" id="A0A6H0SHR3"/>
<proteinExistence type="predicted"/>
<dbReference type="RefSeq" id="WP_035762366.1">
    <property type="nucleotide sequence ID" value="NZ_CP032549.1"/>
</dbReference>
<organism evidence="8 9">
    <name type="scientific">Glutamicibacter mishrai</name>
    <dbReference type="NCBI Taxonomy" id="1775880"/>
    <lineage>
        <taxon>Bacteria</taxon>
        <taxon>Bacillati</taxon>
        <taxon>Actinomycetota</taxon>
        <taxon>Actinomycetes</taxon>
        <taxon>Micrococcales</taxon>
        <taxon>Micrococcaceae</taxon>
        <taxon>Glutamicibacter</taxon>
    </lineage>
</organism>
<dbReference type="InterPro" id="IPR017941">
    <property type="entry name" value="Rieske_2Fe-2S"/>
</dbReference>